<dbReference type="PANTHER" id="PTHR31903">
    <property type="entry name" value="F12F1.11-RELATED"/>
    <property type="match status" value="1"/>
</dbReference>
<evidence type="ECO:0000313" key="2">
    <source>
        <dbReference type="EMBL" id="MCL7035740.1"/>
    </source>
</evidence>
<dbReference type="Proteomes" id="UP001177140">
    <property type="component" value="Unassembled WGS sequence"/>
</dbReference>
<sequence length="232" mass="26027">MKKLYNNTKGKIHPSPHHFSDQLAFLPAAIFTLTLTLSPEDREVLAYLISCSGNLTSFTSNRKKNYGGGGGGGGFGSNGGGLTEHSTSFNCECFRCYTSFWVRWDCSPNRQLIHEIIDAYEDGNNQFLSSTDHKSKKLKNKKERRKKKKGSFEINNTASSIKITNENENEVVILEMKQFEAAEEIFDSFEMINGVGDITDNDIEEVKEQDLEKGSMRKLISFVGGSIWSVWG</sequence>
<proteinExistence type="predicted"/>
<keyword evidence="3" id="KW-1185">Reference proteome</keyword>
<organism evidence="2 3">
    <name type="scientific">Papaver nudicaule</name>
    <name type="common">Iceland poppy</name>
    <dbReference type="NCBI Taxonomy" id="74823"/>
    <lineage>
        <taxon>Eukaryota</taxon>
        <taxon>Viridiplantae</taxon>
        <taxon>Streptophyta</taxon>
        <taxon>Embryophyta</taxon>
        <taxon>Tracheophyta</taxon>
        <taxon>Spermatophyta</taxon>
        <taxon>Magnoliopsida</taxon>
        <taxon>Ranunculales</taxon>
        <taxon>Papaveraceae</taxon>
        <taxon>Papaveroideae</taxon>
        <taxon>Papaver</taxon>
    </lineage>
</organism>
<gene>
    <name evidence="2" type="ORF">MKW94_018835</name>
</gene>
<dbReference type="EMBL" id="JAJJMA010160313">
    <property type="protein sequence ID" value="MCL7035740.1"/>
    <property type="molecule type" value="Genomic_DNA"/>
</dbReference>
<accession>A0AA41SIU4</accession>
<reference evidence="2" key="1">
    <citation type="submission" date="2022-03" db="EMBL/GenBank/DDBJ databases">
        <title>A functionally conserved STORR gene fusion in Papaver species that diverged 16.8 million years ago.</title>
        <authorList>
            <person name="Catania T."/>
        </authorList>
    </citation>
    <scope>NUCLEOTIDE SEQUENCE</scope>
    <source>
        <strain evidence="2">S-191538</strain>
    </source>
</reference>
<comment type="caution">
    <text evidence="2">The sequence shown here is derived from an EMBL/GenBank/DDBJ whole genome shotgun (WGS) entry which is preliminary data.</text>
</comment>
<evidence type="ECO:0000313" key="3">
    <source>
        <dbReference type="Proteomes" id="UP001177140"/>
    </source>
</evidence>
<evidence type="ECO:0000256" key="1">
    <source>
        <dbReference type="SAM" id="MobiDB-lite"/>
    </source>
</evidence>
<feature type="compositionally biased region" description="Basic residues" evidence="1">
    <location>
        <begin position="134"/>
        <end position="149"/>
    </location>
</feature>
<name>A0AA41SIU4_PAPNU</name>
<protein>
    <submittedName>
        <fullName evidence="2">Uncharacterized protein</fullName>
    </submittedName>
</protein>
<feature type="region of interest" description="Disordered" evidence="1">
    <location>
        <begin position="128"/>
        <end position="151"/>
    </location>
</feature>
<dbReference type="AlphaFoldDB" id="A0AA41SIU4"/>
<dbReference type="PANTHER" id="PTHR31903:SF6">
    <property type="entry name" value="F12F1.11-RELATED"/>
    <property type="match status" value="1"/>
</dbReference>